<dbReference type="PANTHER" id="PTHR43667:SF2">
    <property type="entry name" value="FATTY ACID C-METHYL TRANSFERASE"/>
    <property type="match status" value="1"/>
</dbReference>
<protein>
    <submittedName>
        <fullName evidence="1">Cyclopropane-fatty-acyl-phospholipid synthase</fullName>
        <ecNumber evidence="1">2.1.1.79</ecNumber>
    </submittedName>
</protein>
<dbReference type="AlphaFoldDB" id="A0A931GS12"/>
<dbReference type="EMBL" id="JADOUE010000001">
    <property type="protein sequence ID" value="MBG6121572.1"/>
    <property type="molecule type" value="Genomic_DNA"/>
</dbReference>
<keyword evidence="1" id="KW-0489">Methyltransferase</keyword>
<proteinExistence type="predicted"/>
<accession>A0A931GS12</accession>
<keyword evidence="1" id="KW-0808">Transferase</keyword>
<keyword evidence="2" id="KW-1185">Reference proteome</keyword>
<dbReference type="Proteomes" id="UP000658613">
    <property type="component" value="Unassembled WGS sequence"/>
</dbReference>
<dbReference type="InterPro" id="IPR029063">
    <property type="entry name" value="SAM-dependent_MTases_sf"/>
</dbReference>
<dbReference type="InterPro" id="IPR050723">
    <property type="entry name" value="CFA/CMAS"/>
</dbReference>
<dbReference type="Pfam" id="PF02353">
    <property type="entry name" value="CMAS"/>
    <property type="match status" value="1"/>
</dbReference>
<dbReference type="EC" id="2.1.1.79" evidence="1"/>
<evidence type="ECO:0000313" key="2">
    <source>
        <dbReference type="Proteomes" id="UP000658613"/>
    </source>
</evidence>
<comment type="caution">
    <text evidence="1">The sequence shown here is derived from an EMBL/GenBank/DDBJ whole genome shotgun (WGS) entry which is preliminary data.</text>
</comment>
<dbReference type="GO" id="GO:0032259">
    <property type="term" value="P:methylation"/>
    <property type="evidence" value="ECO:0007669"/>
    <property type="project" value="UniProtKB-KW"/>
</dbReference>
<dbReference type="PANTHER" id="PTHR43667">
    <property type="entry name" value="CYCLOPROPANE-FATTY-ACYL-PHOSPHOLIPID SYNTHASE"/>
    <property type="match status" value="1"/>
</dbReference>
<dbReference type="RefSeq" id="WP_290177929.1">
    <property type="nucleotide sequence ID" value="NZ_CP046980.1"/>
</dbReference>
<dbReference type="Gene3D" id="3.40.50.150">
    <property type="entry name" value="Vaccinia Virus protein VP39"/>
    <property type="match status" value="1"/>
</dbReference>
<evidence type="ECO:0000313" key="1">
    <source>
        <dbReference type="EMBL" id="MBG6121572.1"/>
    </source>
</evidence>
<gene>
    <name evidence="1" type="ORF">IW254_000541</name>
</gene>
<name>A0A931GS12_9CORY</name>
<dbReference type="GO" id="GO:0008825">
    <property type="term" value="F:cyclopropane-fatty-acyl-phospholipid synthase activity"/>
    <property type="evidence" value="ECO:0007669"/>
    <property type="project" value="UniProtKB-EC"/>
</dbReference>
<reference evidence="1" key="1">
    <citation type="submission" date="2020-11" db="EMBL/GenBank/DDBJ databases">
        <title>Sequencing the genomes of 1000 actinobacteria strains.</title>
        <authorList>
            <person name="Klenk H.-P."/>
        </authorList>
    </citation>
    <scope>NUCLEOTIDE SEQUENCE</scope>
    <source>
        <strain evidence="1">DSM 45632</strain>
    </source>
</reference>
<dbReference type="SUPFAM" id="SSF53335">
    <property type="entry name" value="S-adenosyl-L-methionine-dependent methyltransferases"/>
    <property type="match status" value="1"/>
</dbReference>
<sequence>MNLPTGTGLKMRARVAEAGFARACEKARISVGLDENADIIVDHEEMFSRIADSGWIGLAESYMAGEWRTQTSATLVRVVEKLVREGYRPKTPQTPESGSFSYGGVPPELVARYAGDGMSAFAGHFSTGVATSQRVKRRSFAPGAGKGNEPAAYFATVTDYEAPLESSDSSGAEKLDLADAQRNSVEMLLDAAGVKPGSHVLEVPTSGGAIAIGSALRRATVDCVALDPDSLGIIRERLVLAGSEDSVRISAVEAPERTLARREGLYDAVVSAEFLETVPLATRVRYLQIFDRMLVTGGRAAVQMVVGTEELRGTALTALESLRAFVWPALEYQPLADVVKATDRHTRLRVIATTHAPRHLELSLKHQRAMFESQAREAAADGFDVVYRRLWLWQFAIREALTRLGALDLVQLTFSHRNRRGLR</sequence>
<organism evidence="1 2">
    <name type="scientific">Corynebacterium aquatimens</name>
    <dbReference type="NCBI Taxonomy" id="1190508"/>
    <lineage>
        <taxon>Bacteria</taxon>
        <taxon>Bacillati</taxon>
        <taxon>Actinomycetota</taxon>
        <taxon>Actinomycetes</taxon>
        <taxon>Mycobacteriales</taxon>
        <taxon>Corynebacteriaceae</taxon>
        <taxon>Corynebacterium</taxon>
    </lineage>
</organism>